<protein>
    <recommendedName>
        <fullName evidence="3">Terminase</fullName>
    </recommendedName>
</protein>
<dbReference type="AlphaFoldDB" id="A0A840D099"/>
<evidence type="ECO:0000313" key="2">
    <source>
        <dbReference type="Proteomes" id="UP000560658"/>
    </source>
</evidence>
<name>A0A840D099_9BACE</name>
<gene>
    <name evidence="1" type="ORF">GGR06_001594</name>
</gene>
<dbReference type="Gene3D" id="3.40.50.300">
    <property type="entry name" value="P-loop containing nucleotide triphosphate hydrolases"/>
    <property type="match status" value="1"/>
</dbReference>
<dbReference type="Proteomes" id="UP000560658">
    <property type="component" value="Unassembled WGS sequence"/>
</dbReference>
<keyword evidence="2" id="KW-1185">Reference proteome</keyword>
<evidence type="ECO:0000313" key="1">
    <source>
        <dbReference type="EMBL" id="MBB4043808.1"/>
    </source>
</evidence>
<dbReference type="Pfam" id="PF03237">
    <property type="entry name" value="Terminase_6N"/>
    <property type="match status" value="1"/>
</dbReference>
<dbReference type="Gene3D" id="3.30.420.240">
    <property type="match status" value="1"/>
</dbReference>
<dbReference type="RefSeq" id="WP_044161488.1">
    <property type="nucleotide sequence ID" value="NZ_JACIER010000005.1"/>
</dbReference>
<dbReference type="EMBL" id="JACIER010000005">
    <property type="protein sequence ID" value="MBB4043808.1"/>
    <property type="molecule type" value="Genomic_DNA"/>
</dbReference>
<reference evidence="1" key="1">
    <citation type="submission" date="2020-08" db="EMBL/GenBank/DDBJ databases">
        <title>Genomic Encyclopedia of Type Strains, Phase IV (KMG-IV): sequencing the most valuable type-strain genomes for metagenomic binning, comparative biology and taxonomic classification.</title>
        <authorList>
            <person name="Goeker M."/>
        </authorList>
    </citation>
    <scope>NUCLEOTIDE SEQUENCE [LARGE SCALE GENOMIC DNA]</scope>
    <source>
        <strain evidence="1">DSM 105720</strain>
    </source>
</reference>
<comment type="caution">
    <text evidence="1">The sequence shown here is derived from an EMBL/GenBank/DDBJ whole genome shotgun (WGS) entry which is preliminary data.</text>
</comment>
<dbReference type="InterPro" id="IPR027417">
    <property type="entry name" value="P-loop_NTPase"/>
</dbReference>
<proteinExistence type="predicted"/>
<evidence type="ECO:0008006" key="3">
    <source>
        <dbReference type="Google" id="ProtNLM"/>
    </source>
</evidence>
<organism evidence="1 2">
    <name type="scientific">Bacteroides reticulotermitis</name>
    <dbReference type="NCBI Taxonomy" id="1133319"/>
    <lineage>
        <taxon>Bacteria</taxon>
        <taxon>Pseudomonadati</taxon>
        <taxon>Bacteroidota</taxon>
        <taxon>Bacteroidia</taxon>
        <taxon>Bacteroidales</taxon>
        <taxon>Bacteroidaceae</taxon>
        <taxon>Bacteroides</taxon>
    </lineage>
</organism>
<sequence length="545" mass="63374">MNIEQYTGEKTIDGKDILTYEYIEQLRVADDKKRNPYKIISQRGGQENLLSCNADIIIGGGSRGGSKSYSLLLEGLKDLDNKEFKAILFRKEKDDLSDLVDTSDSVYGDFGSYNRSKDDMTWNFSSGGSLKFQYYSDAIEDFKKRMQGKQYSYIGIDEITHIEYPKFKYLITTNRNAHGIRNRFWGTCNPDPDSWVAQFIDWWIDEDGFPIPERIGKIRYCFMDGDNINDVYWGNTKKEAYEQCKDIIDRIWDESYSRYGRPEDLFVKSVAFVEAKLADNVQLMRSDPTYLASLGGQSEEQRSRDLEGNWKFKSKGDDMIKMTHMDDFYNNAQQIDDGVRRVSCDAAFDGGDNLVMWLWVGWHIKDVYVCRADSQETVNNVRAKLKEWGVLEENFTYDLNGLGQIFKGFFRSAIPFNNRESVDEENKGLYDTIKSQAAYLFAKKIINREVSIEPYLLDLRFSAGKNKDIQLRQILMNERKAIKANDKMADKGFVLIKKNPDMKKIVGHSPDFIEAMFMRMIFDIKKKKGGRPKWNMRYVNPARFR</sequence>
<accession>A0A840D099</accession>